<dbReference type="EMBL" id="CM037626">
    <property type="protein sequence ID" value="KAH8012279.1"/>
    <property type="molecule type" value="Genomic_DNA"/>
</dbReference>
<protein>
    <submittedName>
        <fullName evidence="1">Uncharacterized protein</fullName>
    </submittedName>
</protein>
<accession>A0ACB8FYD7</accession>
<gene>
    <name evidence="1" type="ORF">K3G42_016031</name>
</gene>
<comment type="caution">
    <text evidence="1">The sequence shown here is derived from an EMBL/GenBank/DDBJ whole genome shotgun (WGS) entry which is preliminary data.</text>
</comment>
<sequence length="120" mass="13425">MAWAFFLLTLLSYWSGVTSQPTLTQPPSEAVALREMVKLSCTVSSNKNTICWVQQRSGERPRFIQCAGYNRGDGVPDRFTASDSGNVGTLTITNTQPEDEADYYCYMWYSSGSQFHGDET</sequence>
<proteinExistence type="predicted"/>
<evidence type="ECO:0000313" key="2">
    <source>
        <dbReference type="Proteomes" id="UP000827872"/>
    </source>
</evidence>
<keyword evidence="2" id="KW-1185">Reference proteome</keyword>
<evidence type="ECO:0000313" key="1">
    <source>
        <dbReference type="EMBL" id="KAH8012279.1"/>
    </source>
</evidence>
<reference evidence="1" key="1">
    <citation type="submission" date="2021-08" db="EMBL/GenBank/DDBJ databases">
        <title>The first chromosome-level gecko genome reveals the dynamic sex chromosomes of Neotropical dwarf geckos (Sphaerodactylidae: Sphaerodactylus).</title>
        <authorList>
            <person name="Pinto B.J."/>
            <person name="Keating S.E."/>
            <person name="Gamble T."/>
        </authorList>
    </citation>
    <scope>NUCLEOTIDE SEQUENCE</scope>
    <source>
        <strain evidence="1">TG3544</strain>
    </source>
</reference>
<organism evidence="1 2">
    <name type="scientific">Sphaerodactylus townsendi</name>
    <dbReference type="NCBI Taxonomy" id="933632"/>
    <lineage>
        <taxon>Eukaryota</taxon>
        <taxon>Metazoa</taxon>
        <taxon>Chordata</taxon>
        <taxon>Craniata</taxon>
        <taxon>Vertebrata</taxon>
        <taxon>Euteleostomi</taxon>
        <taxon>Lepidosauria</taxon>
        <taxon>Squamata</taxon>
        <taxon>Bifurcata</taxon>
        <taxon>Gekkota</taxon>
        <taxon>Sphaerodactylidae</taxon>
        <taxon>Sphaerodactylus</taxon>
    </lineage>
</organism>
<name>A0ACB8FYD7_9SAUR</name>
<dbReference type="Proteomes" id="UP000827872">
    <property type="component" value="Linkage Group LG13"/>
</dbReference>